<evidence type="ECO:0000313" key="2">
    <source>
        <dbReference type="Proteomes" id="UP000215145"/>
    </source>
</evidence>
<protein>
    <submittedName>
        <fullName evidence="1">Uncharacterized protein</fullName>
    </submittedName>
</protein>
<comment type="caution">
    <text evidence="1">The sequence shown here is derived from an EMBL/GenBank/DDBJ whole genome shotgun (WGS) entry which is preliminary data.</text>
</comment>
<feature type="non-terminal residue" evidence="1">
    <location>
        <position position="127"/>
    </location>
</feature>
<accession>A0A229NTB0</accession>
<dbReference type="AlphaFoldDB" id="A0A229NTB0"/>
<dbReference type="RefSeq" id="WP_141136894.1">
    <property type="nucleotide sequence ID" value="NZ_NMUQ01000012.1"/>
</dbReference>
<name>A0A229NTB0_9BACL</name>
<gene>
    <name evidence="1" type="ORF">CGZ75_24260</name>
</gene>
<reference evidence="1 2" key="1">
    <citation type="submission" date="2017-07" db="EMBL/GenBank/DDBJ databases">
        <title>Paenibacillus herberti R33 genome sequencing and assembly.</title>
        <authorList>
            <person name="Su W."/>
        </authorList>
    </citation>
    <scope>NUCLEOTIDE SEQUENCE [LARGE SCALE GENOMIC DNA]</scope>
    <source>
        <strain evidence="1 2">R33</strain>
    </source>
</reference>
<evidence type="ECO:0000313" key="1">
    <source>
        <dbReference type="EMBL" id="OXM12975.1"/>
    </source>
</evidence>
<dbReference type="Proteomes" id="UP000215145">
    <property type="component" value="Unassembled WGS sequence"/>
</dbReference>
<dbReference type="EMBL" id="NMUQ01000012">
    <property type="protein sequence ID" value="OXM12975.1"/>
    <property type="molecule type" value="Genomic_DNA"/>
</dbReference>
<proteinExistence type="predicted"/>
<sequence length="127" mass="14565">MIRIGLGAIPFKWNKILNHIEVILLSGANVKMDLVDVERLRQRFTAIGQDAMRLMQQVNGAAWEWEQIPTVREAGRAVKVAKELTAEAEELADFARRMMRGVERLQNENRLKMNLTFTVGKTWNPFG</sequence>
<organism evidence="1 2">
    <name type="scientific">Paenibacillus herberti</name>
    <dbReference type="NCBI Taxonomy" id="1619309"/>
    <lineage>
        <taxon>Bacteria</taxon>
        <taxon>Bacillati</taxon>
        <taxon>Bacillota</taxon>
        <taxon>Bacilli</taxon>
        <taxon>Bacillales</taxon>
        <taxon>Paenibacillaceae</taxon>
        <taxon>Paenibacillus</taxon>
    </lineage>
</organism>
<keyword evidence="2" id="KW-1185">Reference proteome</keyword>